<sequence>MYSRDCGLGVCAAPPSAAAGGRTPLRAAADGARGKASSRSGRSSRKPRATDAPTFVKDLKGRTLWSIRRATPDDVPAMQRLSGDAALPAALLDSLVDAKARVCLVAEAPVVVGGANATQAGGGASRAMARPTERTVAVPAADVAATEGGEADADADASKTVSSGSKGGSQSRDRMVGAAVADVSMVVRPGGVLCKVGNLISVVVDERVEAAASTDGAAAVSVKKVLGLAALRAMKLAGVESVTSEKKVDSPEVAYLTSLGYTEGERTSKDGKRLVQLSCNLVAASPDPGKKIFD</sequence>
<dbReference type="Proteomes" id="UP000798662">
    <property type="component" value="Chromosome 1"/>
</dbReference>
<comment type="caution">
    <text evidence="1">The sequence shown here is derived from an EMBL/GenBank/DDBJ whole genome shotgun (WGS) entry which is preliminary data.</text>
</comment>
<organism evidence="1 2">
    <name type="scientific">Pyropia yezoensis</name>
    <name type="common">Susabi-nori</name>
    <name type="synonym">Porphyra yezoensis</name>
    <dbReference type="NCBI Taxonomy" id="2788"/>
    <lineage>
        <taxon>Eukaryota</taxon>
        <taxon>Rhodophyta</taxon>
        <taxon>Bangiophyceae</taxon>
        <taxon>Bangiales</taxon>
        <taxon>Bangiaceae</taxon>
        <taxon>Pyropia</taxon>
    </lineage>
</organism>
<keyword evidence="2" id="KW-1185">Reference proteome</keyword>
<gene>
    <name evidence="1" type="ORF">I4F81_004624</name>
</gene>
<protein>
    <submittedName>
        <fullName evidence="1">Uncharacterized protein</fullName>
    </submittedName>
</protein>
<evidence type="ECO:0000313" key="2">
    <source>
        <dbReference type="Proteomes" id="UP000798662"/>
    </source>
</evidence>
<evidence type="ECO:0000313" key="1">
    <source>
        <dbReference type="EMBL" id="KAK1862048.1"/>
    </source>
</evidence>
<name>A0ACC3BWQ5_PYRYE</name>
<dbReference type="EMBL" id="CM020618">
    <property type="protein sequence ID" value="KAK1862048.1"/>
    <property type="molecule type" value="Genomic_DNA"/>
</dbReference>
<proteinExistence type="predicted"/>
<accession>A0ACC3BWQ5</accession>
<reference evidence="1" key="1">
    <citation type="submission" date="2019-11" db="EMBL/GenBank/DDBJ databases">
        <title>Nori genome reveals adaptations in red seaweeds to the harsh intertidal environment.</title>
        <authorList>
            <person name="Wang D."/>
            <person name="Mao Y."/>
        </authorList>
    </citation>
    <scope>NUCLEOTIDE SEQUENCE</scope>
    <source>
        <tissue evidence="1">Gametophyte</tissue>
    </source>
</reference>